<dbReference type="OrthoDB" id="9767597at2"/>
<sequence>MTHLYRLKSGAAAFMAMALTTGAIAPIIAVAPAQAQYNLGQSRSTTIPANVTLPVTYEKEKVVVTPGESMSLKLRIANDIIDRNRNVLIPARTEVVGRLEPVDLYGRNSSSNRNNDNSKGVRFVASELVFPSGRRLPINANSRTITETEKITKGADTGQILTDAAIGAGAATVISLLTGNRKIEVLEPVAGGAAGALASVLLRKKQADVFVLRPEEDLDITLTSNLVISRNTTNY</sequence>
<feature type="chain" id="PRO_5013232720" description="Conjugal transfer protein TrbI" evidence="1">
    <location>
        <begin position="26"/>
        <end position="235"/>
    </location>
</feature>
<protein>
    <recommendedName>
        <fullName evidence="4">Conjugal transfer protein TrbI</fullName>
    </recommendedName>
</protein>
<evidence type="ECO:0008006" key="4">
    <source>
        <dbReference type="Google" id="ProtNLM"/>
    </source>
</evidence>
<accession>A0A1Z4GJB5</accession>
<gene>
    <name evidence="2" type="ORF">NIES21_34440</name>
</gene>
<name>A0A1Z4GJB5_9CYAN</name>
<dbReference type="Proteomes" id="UP000218287">
    <property type="component" value="Chromosome"/>
</dbReference>
<feature type="signal peptide" evidence="1">
    <location>
        <begin position="1"/>
        <end position="25"/>
    </location>
</feature>
<dbReference type="EMBL" id="AP018174">
    <property type="protein sequence ID" value="BAY17604.1"/>
    <property type="molecule type" value="Genomic_DNA"/>
</dbReference>
<evidence type="ECO:0000313" key="3">
    <source>
        <dbReference type="Proteomes" id="UP000218287"/>
    </source>
</evidence>
<proteinExistence type="predicted"/>
<evidence type="ECO:0000256" key="1">
    <source>
        <dbReference type="SAM" id="SignalP"/>
    </source>
</evidence>
<keyword evidence="1" id="KW-0732">Signal</keyword>
<organism evidence="2 3">
    <name type="scientific">Anabaenopsis circularis NIES-21</name>
    <dbReference type="NCBI Taxonomy" id="1085406"/>
    <lineage>
        <taxon>Bacteria</taxon>
        <taxon>Bacillati</taxon>
        <taxon>Cyanobacteriota</taxon>
        <taxon>Cyanophyceae</taxon>
        <taxon>Nostocales</taxon>
        <taxon>Nodulariaceae</taxon>
        <taxon>Anabaenopsis</taxon>
    </lineage>
</organism>
<reference evidence="2 3" key="1">
    <citation type="submission" date="2017-06" db="EMBL/GenBank/DDBJ databases">
        <title>Genome sequencing of cyanobaciteial culture collection at National Institute for Environmental Studies (NIES).</title>
        <authorList>
            <person name="Hirose Y."/>
            <person name="Shimura Y."/>
            <person name="Fujisawa T."/>
            <person name="Nakamura Y."/>
            <person name="Kawachi M."/>
        </authorList>
    </citation>
    <scope>NUCLEOTIDE SEQUENCE [LARGE SCALE GENOMIC DNA]</scope>
    <source>
        <strain evidence="2 3">NIES-21</strain>
    </source>
</reference>
<evidence type="ECO:0000313" key="2">
    <source>
        <dbReference type="EMBL" id="BAY17604.1"/>
    </source>
</evidence>
<keyword evidence="3" id="KW-1185">Reference proteome</keyword>
<dbReference type="AlphaFoldDB" id="A0A1Z4GJB5"/>